<organism evidence="2 3">
    <name type="scientific">Laccaria amethystina LaAM-08-1</name>
    <dbReference type="NCBI Taxonomy" id="1095629"/>
    <lineage>
        <taxon>Eukaryota</taxon>
        <taxon>Fungi</taxon>
        <taxon>Dikarya</taxon>
        <taxon>Basidiomycota</taxon>
        <taxon>Agaricomycotina</taxon>
        <taxon>Agaricomycetes</taxon>
        <taxon>Agaricomycetidae</taxon>
        <taxon>Agaricales</taxon>
        <taxon>Agaricineae</taxon>
        <taxon>Hydnangiaceae</taxon>
        <taxon>Laccaria</taxon>
    </lineage>
</organism>
<dbReference type="InterPro" id="IPR008906">
    <property type="entry name" value="HATC_C_dom"/>
</dbReference>
<dbReference type="Proteomes" id="UP000054477">
    <property type="component" value="Unassembled WGS sequence"/>
</dbReference>
<proteinExistence type="predicted"/>
<dbReference type="InterPro" id="IPR012337">
    <property type="entry name" value="RNaseH-like_sf"/>
</dbReference>
<sequence>YPAWASLAHDYLAIMASSVSSEQAFSVAGTTISKCHNRLKGDIVKALQCLK</sequence>
<dbReference type="HOGENOM" id="CLU_009123_15_3_1"/>
<reference evidence="2 3" key="1">
    <citation type="submission" date="2014-04" db="EMBL/GenBank/DDBJ databases">
        <authorList>
            <consortium name="DOE Joint Genome Institute"/>
            <person name="Kuo A."/>
            <person name="Kohler A."/>
            <person name="Nagy L.G."/>
            <person name="Floudas D."/>
            <person name="Copeland A."/>
            <person name="Barry K.W."/>
            <person name="Cichocki N."/>
            <person name="Veneault-Fourrey C."/>
            <person name="LaButti K."/>
            <person name="Lindquist E.A."/>
            <person name="Lipzen A."/>
            <person name="Lundell T."/>
            <person name="Morin E."/>
            <person name="Murat C."/>
            <person name="Sun H."/>
            <person name="Tunlid A."/>
            <person name="Henrissat B."/>
            <person name="Grigoriev I.V."/>
            <person name="Hibbett D.S."/>
            <person name="Martin F."/>
            <person name="Nordberg H.P."/>
            <person name="Cantor M.N."/>
            <person name="Hua S.X."/>
        </authorList>
    </citation>
    <scope>NUCLEOTIDE SEQUENCE [LARGE SCALE GENOMIC DNA]</scope>
    <source>
        <strain evidence="2 3">LaAM-08-1</strain>
    </source>
</reference>
<accession>A0A0C9WGU5</accession>
<protein>
    <recommendedName>
        <fullName evidence="1">HAT C-terminal dimerisation domain-containing protein</fullName>
    </recommendedName>
</protein>
<dbReference type="AlphaFoldDB" id="A0A0C9WGU5"/>
<evidence type="ECO:0000313" key="2">
    <source>
        <dbReference type="EMBL" id="KIJ90054.1"/>
    </source>
</evidence>
<dbReference type="Pfam" id="PF05699">
    <property type="entry name" value="Dimer_Tnp_hAT"/>
    <property type="match status" value="1"/>
</dbReference>
<gene>
    <name evidence="2" type="ORF">K443DRAFT_47139</name>
</gene>
<feature type="non-terminal residue" evidence="2">
    <location>
        <position position="1"/>
    </location>
</feature>
<feature type="non-terminal residue" evidence="2">
    <location>
        <position position="51"/>
    </location>
</feature>
<dbReference type="GO" id="GO:0046983">
    <property type="term" value="F:protein dimerization activity"/>
    <property type="evidence" value="ECO:0007669"/>
    <property type="project" value="InterPro"/>
</dbReference>
<evidence type="ECO:0000313" key="3">
    <source>
        <dbReference type="Proteomes" id="UP000054477"/>
    </source>
</evidence>
<feature type="domain" description="HAT C-terminal dimerisation" evidence="1">
    <location>
        <begin position="1"/>
        <end position="51"/>
    </location>
</feature>
<evidence type="ECO:0000259" key="1">
    <source>
        <dbReference type="Pfam" id="PF05699"/>
    </source>
</evidence>
<reference evidence="3" key="2">
    <citation type="submission" date="2015-01" db="EMBL/GenBank/DDBJ databases">
        <title>Evolutionary Origins and Diversification of the Mycorrhizal Mutualists.</title>
        <authorList>
            <consortium name="DOE Joint Genome Institute"/>
            <consortium name="Mycorrhizal Genomics Consortium"/>
            <person name="Kohler A."/>
            <person name="Kuo A."/>
            <person name="Nagy L.G."/>
            <person name="Floudas D."/>
            <person name="Copeland A."/>
            <person name="Barry K.W."/>
            <person name="Cichocki N."/>
            <person name="Veneault-Fourrey C."/>
            <person name="LaButti K."/>
            <person name="Lindquist E.A."/>
            <person name="Lipzen A."/>
            <person name="Lundell T."/>
            <person name="Morin E."/>
            <person name="Murat C."/>
            <person name="Riley R."/>
            <person name="Ohm R."/>
            <person name="Sun H."/>
            <person name="Tunlid A."/>
            <person name="Henrissat B."/>
            <person name="Grigoriev I.V."/>
            <person name="Hibbett D.S."/>
            <person name="Martin F."/>
        </authorList>
    </citation>
    <scope>NUCLEOTIDE SEQUENCE [LARGE SCALE GENOMIC DNA]</scope>
    <source>
        <strain evidence="3">LaAM-08-1</strain>
    </source>
</reference>
<dbReference type="EMBL" id="KN839305">
    <property type="protein sequence ID" value="KIJ90054.1"/>
    <property type="molecule type" value="Genomic_DNA"/>
</dbReference>
<name>A0A0C9WGU5_9AGAR</name>
<dbReference type="OrthoDB" id="3062869at2759"/>
<keyword evidence="3" id="KW-1185">Reference proteome</keyword>
<dbReference type="SUPFAM" id="SSF53098">
    <property type="entry name" value="Ribonuclease H-like"/>
    <property type="match status" value="1"/>
</dbReference>